<dbReference type="InterPro" id="IPR011990">
    <property type="entry name" value="TPR-like_helical_dom_sf"/>
</dbReference>
<keyword evidence="2" id="KW-1133">Transmembrane helix</keyword>
<keyword evidence="2" id="KW-0472">Membrane</keyword>
<dbReference type="InterPro" id="IPR011047">
    <property type="entry name" value="Quinoprotein_ADH-like_sf"/>
</dbReference>
<dbReference type="Pfam" id="PF13360">
    <property type="entry name" value="PQQ_2"/>
    <property type="match status" value="1"/>
</dbReference>
<keyword evidence="2" id="KW-0812">Transmembrane</keyword>
<evidence type="ECO:0000256" key="2">
    <source>
        <dbReference type="SAM" id="Phobius"/>
    </source>
</evidence>
<keyword evidence="5" id="KW-1185">Reference proteome</keyword>
<dbReference type="Gene3D" id="2.130.10.10">
    <property type="entry name" value="YVTN repeat-like/Quinoprotein amine dehydrogenase"/>
    <property type="match status" value="2"/>
</dbReference>
<dbReference type="KEGG" id="lrs:PX52LOC_03987"/>
<dbReference type="EMBL" id="CP042425">
    <property type="protein sequence ID" value="QEL17011.1"/>
    <property type="molecule type" value="Genomic_DNA"/>
</dbReference>
<dbReference type="InterPro" id="IPR015943">
    <property type="entry name" value="WD40/YVTN_repeat-like_dom_sf"/>
</dbReference>
<dbReference type="OrthoDB" id="246384at2"/>
<dbReference type="RefSeq" id="WP_149111669.1">
    <property type="nucleotide sequence ID" value="NZ_CP042425.1"/>
</dbReference>
<feature type="compositionally biased region" description="Basic and acidic residues" evidence="1">
    <location>
        <begin position="201"/>
        <end position="211"/>
    </location>
</feature>
<evidence type="ECO:0000256" key="1">
    <source>
        <dbReference type="SAM" id="MobiDB-lite"/>
    </source>
</evidence>
<feature type="region of interest" description="Disordered" evidence="1">
    <location>
        <begin position="185"/>
        <end position="222"/>
    </location>
</feature>
<feature type="domain" description="Pyrrolo-quinoline quinone repeat" evidence="3">
    <location>
        <begin position="534"/>
        <end position="645"/>
    </location>
</feature>
<dbReference type="PANTHER" id="PTHR34512">
    <property type="entry name" value="CELL SURFACE PROTEIN"/>
    <property type="match status" value="1"/>
</dbReference>
<accession>A0A5C1ACI4</accession>
<dbReference type="Gene3D" id="1.25.40.10">
    <property type="entry name" value="Tetratricopeptide repeat domain"/>
    <property type="match status" value="1"/>
</dbReference>
<protein>
    <submittedName>
        <fullName evidence="4">Outer membrane protein assembly factor BamB</fullName>
    </submittedName>
</protein>
<sequence length="1284" mass="138101">MAIVVECPHCDSQFNLQPDLIGKSMRCPNPDCREIFTVQPVAAQAPVATQAAPPEPLEPEPEPLSAPFLVVYEGEAVGPPPVKEPRLPRPSVAPSEPFLALDPLPKPAPVPVRADDAKPYTRVEEAEPLVPILEGEAIAPPPEPKKPAPPKPKPRPDLQPIFEEEPVVEAEVLDAETVGPKVLDWKKAAPAPQPLPDDEPPEPKPIRRQEPDDQDPELDFLPNRRGPGVWKYVLVVLVVLGLGIGAYIVIQDMVNASKKEDQLVQEAEKEFKNQNYPQAMKLYEQLQAEFPQSKDAEKHQFFGKLSDVHTVASAVIVRDNPAEGQKKFDAFLKEYADSQLIKPTETGFGYDVFEAGRKLVDAYADNAEQNLKTFTAGRQKRELLDVSEKAVADGRQLIPVVEKYRIKEVKPLDDQRKRFDDLTVKLARERERLQVIDPYRDLARDPTDQRIAQFVGVLTQARFDTDDEALKLIADAKAELRRLIRGIEDLRPPAAAPTDPAGGLLFVAPPLGQSTLPIIVTPDTPPEVFFANVRGILYAHDADNGNLLWAARVGRSIRDLPARFPERAGQPELVLVPVDREGFGLTARVARTGQVKWHQPLEGPIAGPPIVVNNRVYVPLRDELGTVVEIDVATGNRLSHVNLRQRIGPGGVLQPGSGMIFVAAEARRVFAINTEAVDADGNRRPLQCVQVLSTDHPELSLRVPPIITGPAGEGKANRYLVLAQADGTQATKFRAFPITPPEAYDPAVGPPEITPPAGGSVGIAGHVQFPPFTDGERIAVVTDAGAFGLFATNLPGNQDANIYALPIDTKNPVAGQVASGKVAGQVASGEEDTFWAVSRSKLYNLRVGIKADKGFQVRASGLPQPAGIPVQGAQLNSRRDTLLIVIRSDDSDGVRAFAFDPRDGRQRWQRKLGIAPPSPPTPVGATGSVVVDEDAGIYLVPDDMTQAAAKTTAAVPTAAMVAPPVLTALAPAATCTSADGRTVWVLLAERGDKDSVRLRVRRLVEGKSQAEELVQLADKLAGPPTAAGDGVVFPCGDGFLYRFQPGTANLTQGPMWRGEAVGPGEPCFVSPFGADEFLTTDGNRQVTRWRWAAGAGCKTVAGPWALREKIPFAPVVVAISANERRLFVADAGGSVSMYDADQSGEPLRRWRAAKDDPDNPIPGGKPSTGFVVHNGPTGIVVCYSVENRHIVAVSPGGAKALWVVRRLGASDTLGAVALPNGFLFTDTAGIVTAYDPTTGERLGSICSENQDLIPRTPAQPVGDGKTLVMPAIDGSVVVLPNPGL</sequence>
<feature type="transmembrane region" description="Helical" evidence="2">
    <location>
        <begin position="229"/>
        <end position="250"/>
    </location>
</feature>
<dbReference type="SUPFAM" id="SSF50998">
    <property type="entry name" value="Quinoprotein alcohol dehydrogenase-like"/>
    <property type="match status" value="1"/>
</dbReference>
<dbReference type="PANTHER" id="PTHR34512:SF30">
    <property type="entry name" value="OUTER MEMBRANE PROTEIN ASSEMBLY FACTOR BAMB"/>
    <property type="match status" value="1"/>
</dbReference>
<reference evidence="5" key="1">
    <citation type="submission" date="2019-08" db="EMBL/GenBank/DDBJ databases">
        <title>Limnoglobus roseus gen. nov., sp. nov., a novel freshwater planctomycete with a giant genome from the family Gemmataceae.</title>
        <authorList>
            <person name="Kulichevskaya I.S."/>
            <person name="Naumoff D.G."/>
            <person name="Miroshnikov K."/>
            <person name="Ivanova A."/>
            <person name="Philippov D.A."/>
            <person name="Hakobyan A."/>
            <person name="Rijpstra I.C."/>
            <person name="Sinninghe Damste J.S."/>
            <person name="Liesack W."/>
            <person name="Dedysh S.N."/>
        </authorList>
    </citation>
    <scope>NUCLEOTIDE SEQUENCE [LARGE SCALE GENOMIC DNA]</scope>
    <source>
        <strain evidence="5">PX52</strain>
    </source>
</reference>
<dbReference type="Proteomes" id="UP000324974">
    <property type="component" value="Chromosome"/>
</dbReference>
<feature type="compositionally biased region" description="Pro residues" evidence="1">
    <location>
        <begin position="139"/>
        <end position="151"/>
    </location>
</feature>
<proteinExistence type="predicted"/>
<evidence type="ECO:0000313" key="5">
    <source>
        <dbReference type="Proteomes" id="UP000324974"/>
    </source>
</evidence>
<evidence type="ECO:0000259" key="3">
    <source>
        <dbReference type="Pfam" id="PF13360"/>
    </source>
</evidence>
<dbReference type="InterPro" id="IPR018391">
    <property type="entry name" value="PQQ_b-propeller_rpt"/>
</dbReference>
<feature type="region of interest" description="Disordered" evidence="1">
    <location>
        <begin position="79"/>
        <end position="159"/>
    </location>
</feature>
<feature type="compositionally biased region" description="Basic and acidic residues" evidence="1">
    <location>
        <begin position="113"/>
        <end position="125"/>
    </location>
</feature>
<organism evidence="4 5">
    <name type="scientific">Limnoglobus roseus</name>
    <dbReference type="NCBI Taxonomy" id="2598579"/>
    <lineage>
        <taxon>Bacteria</taxon>
        <taxon>Pseudomonadati</taxon>
        <taxon>Planctomycetota</taxon>
        <taxon>Planctomycetia</taxon>
        <taxon>Gemmatales</taxon>
        <taxon>Gemmataceae</taxon>
        <taxon>Limnoglobus</taxon>
    </lineage>
</organism>
<dbReference type="SMART" id="SM00564">
    <property type="entry name" value="PQQ"/>
    <property type="match status" value="4"/>
</dbReference>
<name>A0A5C1ACI4_9BACT</name>
<dbReference type="InterPro" id="IPR002372">
    <property type="entry name" value="PQQ_rpt_dom"/>
</dbReference>
<gene>
    <name evidence="4" type="primary">bamB_3</name>
    <name evidence="4" type="ORF">PX52LOC_03987</name>
</gene>
<evidence type="ECO:0000313" key="4">
    <source>
        <dbReference type="EMBL" id="QEL17011.1"/>
    </source>
</evidence>